<proteinExistence type="predicted"/>
<dbReference type="EMBL" id="CP034171">
    <property type="protein sequence ID" value="AZI20432.1"/>
    <property type="molecule type" value="Genomic_DNA"/>
</dbReference>
<organism evidence="2 3">
    <name type="scientific">Chryseobacterium taklimakanense</name>
    <dbReference type="NCBI Taxonomy" id="536441"/>
    <lineage>
        <taxon>Bacteria</taxon>
        <taxon>Pseudomonadati</taxon>
        <taxon>Bacteroidota</taxon>
        <taxon>Flavobacteriia</taxon>
        <taxon>Flavobacteriales</taxon>
        <taxon>Weeksellaceae</taxon>
        <taxon>Chryseobacterium group</taxon>
        <taxon>Chryseobacterium</taxon>
    </lineage>
</organism>
<dbReference type="AlphaFoldDB" id="A0A3G8WGW0"/>
<accession>A0A3G8WGW0</accession>
<protein>
    <recommendedName>
        <fullName evidence="4">DUF2946 domain-containing protein</fullName>
    </recommendedName>
</protein>
<feature type="chain" id="PRO_5018070912" description="DUF2946 domain-containing protein" evidence="1">
    <location>
        <begin position="24"/>
        <end position="106"/>
    </location>
</feature>
<evidence type="ECO:0000313" key="2">
    <source>
        <dbReference type="EMBL" id="AZI20432.1"/>
    </source>
</evidence>
<keyword evidence="1" id="KW-0732">Signal</keyword>
<name>A0A3G8WGW0_9FLAO</name>
<feature type="signal peptide" evidence="1">
    <location>
        <begin position="1"/>
        <end position="23"/>
    </location>
</feature>
<dbReference type="RefSeq" id="WP_124784636.1">
    <property type="nucleotide sequence ID" value="NZ_CP034171.1"/>
</dbReference>
<evidence type="ECO:0000256" key="1">
    <source>
        <dbReference type="SAM" id="SignalP"/>
    </source>
</evidence>
<dbReference type="Pfam" id="PF20365">
    <property type="entry name" value="DUF6660"/>
    <property type="match status" value="1"/>
</dbReference>
<evidence type="ECO:0000313" key="3">
    <source>
        <dbReference type="Proteomes" id="UP000282297"/>
    </source>
</evidence>
<dbReference type="InterPro" id="IPR046601">
    <property type="entry name" value="DUF6660"/>
</dbReference>
<gene>
    <name evidence="2" type="ORF">EIH08_06660</name>
</gene>
<reference evidence="3" key="1">
    <citation type="submission" date="2018-11" db="EMBL/GenBank/DDBJ databases">
        <title>Proposal to divide the Flavobacteriaceae and reorganize its genera based on Amino Acid Identity values calculated from whole genome sequences.</title>
        <authorList>
            <person name="Nicholson A.C."/>
            <person name="Gulvik C.A."/>
            <person name="Whitney A.M."/>
            <person name="Humrighouse B.W."/>
            <person name="Bell M."/>
            <person name="Holmes B."/>
            <person name="Steigerwalt A.B."/>
            <person name="Villarma A."/>
            <person name="Sheth M."/>
            <person name="Batra D."/>
            <person name="Pryor J."/>
            <person name="Bernardet J.-F."/>
            <person name="Hugo C."/>
            <person name="Kampfer P."/>
            <person name="Newman J.D."/>
            <person name="McQuiston J.R."/>
        </authorList>
    </citation>
    <scope>NUCLEOTIDE SEQUENCE [LARGE SCALE GENOMIC DNA]</scope>
    <source>
        <strain evidence="3">H4753</strain>
    </source>
</reference>
<evidence type="ECO:0008006" key="4">
    <source>
        <dbReference type="Google" id="ProtNLM"/>
    </source>
</evidence>
<sequence length="106" mass="11822">MKIFAFLLSLFFMVLTMVPCSDAAKGLGEKVCLAENVHLEQGQDQHADLCTPFCVCNCCGMSMTVMLLKKLLPEKIALLIKDTLPEKNYNYAFLHTVGIWQPPKIG</sequence>
<dbReference type="Proteomes" id="UP000282297">
    <property type="component" value="Chromosome"/>
</dbReference>